<organism evidence="2 3">
    <name type="scientific">Priapulus caudatus</name>
    <name type="common">Priapulid worm</name>
    <dbReference type="NCBI Taxonomy" id="37621"/>
    <lineage>
        <taxon>Eukaryota</taxon>
        <taxon>Metazoa</taxon>
        <taxon>Ecdysozoa</taxon>
        <taxon>Scalidophora</taxon>
        <taxon>Priapulida</taxon>
        <taxon>Priapulimorpha</taxon>
        <taxon>Priapulimorphida</taxon>
        <taxon>Priapulidae</taxon>
        <taxon>Priapulus</taxon>
    </lineage>
</organism>
<reference evidence="3" key="1">
    <citation type="submission" date="2025-08" db="UniProtKB">
        <authorList>
            <consortium name="RefSeq"/>
        </authorList>
    </citation>
    <scope>IDENTIFICATION</scope>
</reference>
<dbReference type="SUPFAM" id="SSF54211">
    <property type="entry name" value="Ribosomal protein S5 domain 2-like"/>
    <property type="match status" value="1"/>
</dbReference>
<protein>
    <submittedName>
        <fullName evidence="3">Diphosphomevalonate decarboxylase-like</fullName>
    </submittedName>
</protein>
<dbReference type="Pfam" id="PF22700">
    <property type="entry name" value="MVD-like_N"/>
    <property type="match status" value="1"/>
</dbReference>
<dbReference type="PANTHER" id="PTHR10977">
    <property type="entry name" value="DIPHOSPHOMEVALONATE DECARBOXYLASE"/>
    <property type="match status" value="1"/>
</dbReference>
<keyword evidence="2" id="KW-1185">Reference proteome</keyword>
<dbReference type="Proteomes" id="UP000695022">
    <property type="component" value="Unplaced"/>
</dbReference>
<dbReference type="InterPro" id="IPR020568">
    <property type="entry name" value="Ribosomal_Su5_D2-typ_SF"/>
</dbReference>
<evidence type="ECO:0000313" key="3">
    <source>
        <dbReference type="RefSeq" id="XP_014670364.1"/>
    </source>
</evidence>
<dbReference type="PANTHER" id="PTHR10977:SF3">
    <property type="entry name" value="DIPHOSPHOMEVALONATE DECARBOXYLASE"/>
    <property type="match status" value="1"/>
</dbReference>
<dbReference type="Gene3D" id="3.30.230.10">
    <property type="match status" value="1"/>
</dbReference>
<dbReference type="NCBIfam" id="TIGR01240">
    <property type="entry name" value="mevDPdecarb"/>
    <property type="match status" value="1"/>
</dbReference>
<dbReference type="RefSeq" id="XP_014670364.1">
    <property type="nucleotide sequence ID" value="XM_014814878.1"/>
</dbReference>
<evidence type="ECO:0000259" key="1">
    <source>
        <dbReference type="Pfam" id="PF22700"/>
    </source>
</evidence>
<evidence type="ECO:0000313" key="2">
    <source>
        <dbReference type="Proteomes" id="UP000695022"/>
    </source>
</evidence>
<feature type="domain" description="Diphosphomevalonate decarboxylase-like N-terminal" evidence="1">
    <location>
        <begin position="8"/>
        <end position="177"/>
    </location>
</feature>
<dbReference type="GeneID" id="106811304"/>
<sequence>MKIVTCTAPINIAVVKYWGKRDSSLILPINDSVSATLSQDQLCAKTSAAASHQFSEDRIWLNGQEESIENVRLQKCLREIRRRCRKRKHSDTGGEDKHFSEYHVHICSENNFPTAAGLASSAAGYACLVYTLAQLFNVEGDISAIARQGSGSACRSVMGGFVRWLMGSNEDGSDSIAEQVVSETHWPELRVLVCVVCMMCMHVKVRPQKL</sequence>
<dbReference type="InterPro" id="IPR014721">
    <property type="entry name" value="Ribsml_uS5_D2-typ_fold_subgr"/>
</dbReference>
<name>A0ABM1EDU3_PRICU</name>
<gene>
    <name evidence="3" type="primary">LOC106811304</name>
</gene>
<accession>A0ABM1EDU3</accession>
<dbReference type="InterPro" id="IPR029765">
    <property type="entry name" value="Mev_diP_decarb"/>
</dbReference>
<proteinExistence type="predicted"/>
<dbReference type="InterPro" id="IPR053859">
    <property type="entry name" value="MVD-like_N"/>
</dbReference>